<comment type="caution">
    <text evidence="1">The sequence shown here is derived from an EMBL/GenBank/DDBJ whole genome shotgun (WGS) entry which is preliminary data.</text>
</comment>
<proteinExistence type="predicted"/>
<dbReference type="EMBL" id="JBFOLJ010000001">
    <property type="protein sequence ID" value="KAL2559277.1"/>
    <property type="molecule type" value="Genomic_DNA"/>
</dbReference>
<dbReference type="AlphaFoldDB" id="A0ABD1XBW3"/>
<name>A0ABD1XBW3_9LAMI</name>
<dbReference type="InterPro" id="IPR006502">
    <property type="entry name" value="PDDEXK-like"/>
</dbReference>
<dbReference type="Proteomes" id="UP001604277">
    <property type="component" value="Unassembled WGS sequence"/>
</dbReference>
<dbReference type="PANTHER" id="PTHR31579:SF84">
    <property type="entry name" value="F21O3.6 PROTEIN"/>
    <property type="match status" value="1"/>
</dbReference>
<dbReference type="PANTHER" id="PTHR31579">
    <property type="entry name" value="OS03G0796600 PROTEIN"/>
    <property type="match status" value="1"/>
</dbReference>
<sequence>MHDSNDVDLDFTKPILQFERDSFEERNLALALKAMEMFSGVKSNTQIFRRNVMAFLKEKGYNTVICKTKWESPADVPSKTTNSSTLFYRTLKDISSIWTSLPNSLSQGLYLPRVYVGKSEHLKQILKVTSNAAKQSLKSKGLYLPP</sequence>
<evidence type="ECO:0000313" key="2">
    <source>
        <dbReference type="Proteomes" id="UP001604277"/>
    </source>
</evidence>
<dbReference type="Pfam" id="PF04720">
    <property type="entry name" value="PDDEXK_6"/>
    <property type="match status" value="2"/>
</dbReference>
<gene>
    <name evidence="1" type="ORF">Fot_04016</name>
</gene>
<reference evidence="2" key="1">
    <citation type="submission" date="2024-07" db="EMBL/GenBank/DDBJ databases">
        <title>Two chromosome-level genome assemblies of Korean endemic species Abeliophyllum distichum and Forsythia ovata (Oleaceae).</title>
        <authorList>
            <person name="Jang H."/>
        </authorList>
    </citation>
    <scope>NUCLEOTIDE SEQUENCE [LARGE SCALE GENOMIC DNA]</scope>
</reference>
<accession>A0ABD1XBW3</accession>
<evidence type="ECO:0000313" key="1">
    <source>
        <dbReference type="EMBL" id="KAL2559277.1"/>
    </source>
</evidence>
<protein>
    <submittedName>
        <fullName evidence="1">Uncharacterized protein</fullName>
    </submittedName>
</protein>
<organism evidence="1 2">
    <name type="scientific">Forsythia ovata</name>
    <dbReference type="NCBI Taxonomy" id="205694"/>
    <lineage>
        <taxon>Eukaryota</taxon>
        <taxon>Viridiplantae</taxon>
        <taxon>Streptophyta</taxon>
        <taxon>Embryophyta</taxon>
        <taxon>Tracheophyta</taxon>
        <taxon>Spermatophyta</taxon>
        <taxon>Magnoliopsida</taxon>
        <taxon>eudicotyledons</taxon>
        <taxon>Gunneridae</taxon>
        <taxon>Pentapetalae</taxon>
        <taxon>asterids</taxon>
        <taxon>lamiids</taxon>
        <taxon>Lamiales</taxon>
        <taxon>Oleaceae</taxon>
        <taxon>Forsythieae</taxon>
        <taxon>Forsythia</taxon>
    </lineage>
</organism>
<keyword evidence="2" id="KW-1185">Reference proteome</keyword>